<dbReference type="Pfam" id="PF16030">
    <property type="entry name" value="GD_N"/>
    <property type="match status" value="1"/>
</dbReference>
<evidence type="ECO:0000313" key="5">
    <source>
        <dbReference type="RefSeq" id="XP_028128447.1"/>
    </source>
</evidence>
<dbReference type="KEGG" id="dvv:114324797"/>
<evidence type="ECO:0000259" key="3">
    <source>
        <dbReference type="Pfam" id="PF16030"/>
    </source>
</evidence>
<dbReference type="OrthoDB" id="238681at2759"/>
<name>A0A6P7F0P1_DIAVI</name>
<sequence>MEHKYGLAFLLIWMPVILSIRIPPNPCPDIFQYYKDDEGVIYGEAKLPYDNATLLVFSVNASFLGTHNQTALKLEKVTELNELNDGTSQVIYNIFFPSIDVIPKITGLTYNDRIYCSGPDEPVGEAGITNVWFKQSFKFSRQKYGFYDPETKPDTSEDDIPVKSPNKKPTTLPPVSKETNKPKTKPDTSDEDIPVKSPNEKPTTPPRVSKDGFYKPETNLDTSEDDIPVKSPNEKPTTPPPVSKDGFSKPETNPDTSEDDIPVKSPNEKPTTPPPVSKDGFSKPETNPDTSEDDIPVKSPNEKPTTPPPVSKDGFSKPDSSEDDIPVKSPNEIPRETDSLVIPIDLRFGAK</sequence>
<dbReference type="InterPro" id="IPR031986">
    <property type="entry name" value="GD_N"/>
</dbReference>
<feature type="chain" id="PRO_5044650897" evidence="2">
    <location>
        <begin position="20"/>
        <end position="351"/>
    </location>
</feature>
<feature type="domain" description="Serine protease gd N-terminal" evidence="3">
    <location>
        <begin position="25"/>
        <end position="119"/>
    </location>
</feature>
<organism evidence="5">
    <name type="scientific">Diabrotica virgifera virgifera</name>
    <name type="common">western corn rootworm</name>
    <dbReference type="NCBI Taxonomy" id="50390"/>
    <lineage>
        <taxon>Eukaryota</taxon>
        <taxon>Metazoa</taxon>
        <taxon>Ecdysozoa</taxon>
        <taxon>Arthropoda</taxon>
        <taxon>Hexapoda</taxon>
        <taxon>Insecta</taxon>
        <taxon>Pterygota</taxon>
        <taxon>Neoptera</taxon>
        <taxon>Endopterygota</taxon>
        <taxon>Coleoptera</taxon>
        <taxon>Polyphaga</taxon>
        <taxon>Cucujiformia</taxon>
        <taxon>Chrysomeloidea</taxon>
        <taxon>Chrysomelidae</taxon>
        <taxon>Galerucinae</taxon>
        <taxon>Diabroticina</taxon>
        <taxon>Diabroticites</taxon>
        <taxon>Diabrotica</taxon>
    </lineage>
</organism>
<gene>
    <name evidence="4 5" type="primary">LOC114324797</name>
</gene>
<accession>A0A6P7F0P1</accession>
<feature type="signal peptide" evidence="2">
    <location>
        <begin position="1"/>
        <end position="19"/>
    </location>
</feature>
<evidence type="ECO:0000256" key="2">
    <source>
        <dbReference type="SAM" id="SignalP"/>
    </source>
</evidence>
<evidence type="ECO:0000313" key="4">
    <source>
        <dbReference type="RefSeq" id="XP_028128446.1"/>
    </source>
</evidence>
<feature type="region of interest" description="Disordered" evidence="1">
    <location>
        <begin position="148"/>
        <end position="351"/>
    </location>
</feature>
<dbReference type="RefSeq" id="XP_028128447.1">
    <property type="nucleotide sequence ID" value="XM_028272646.1"/>
</dbReference>
<dbReference type="RefSeq" id="XP_028128446.1">
    <property type="nucleotide sequence ID" value="XM_028272645.1"/>
</dbReference>
<reference evidence="4 5" key="1">
    <citation type="submission" date="2025-04" db="UniProtKB">
        <authorList>
            <consortium name="RefSeq"/>
        </authorList>
    </citation>
    <scope>IDENTIFICATION</scope>
    <source>
        <tissue evidence="4 5">Whole insect</tissue>
    </source>
</reference>
<protein>
    <submittedName>
        <fullName evidence="4 5">Nucleolar protein dao-5-like</fullName>
    </submittedName>
</protein>
<keyword evidence="2" id="KW-0732">Signal</keyword>
<feature type="compositionally biased region" description="Basic and acidic residues" evidence="1">
    <location>
        <begin position="178"/>
        <end position="188"/>
    </location>
</feature>
<dbReference type="AlphaFoldDB" id="A0A6P7F0P1"/>
<evidence type="ECO:0000256" key="1">
    <source>
        <dbReference type="SAM" id="MobiDB-lite"/>
    </source>
</evidence>
<proteinExistence type="predicted"/>